<evidence type="ECO:0000259" key="2">
    <source>
        <dbReference type="Pfam" id="PF26641"/>
    </source>
</evidence>
<feature type="signal peptide" evidence="1">
    <location>
        <begin position="1"/>
        <end position="34"/>
    </location>
</feature>
<accession>A0A1C6RRQ3</accession>
<evidence type="ECO:0000313" key="4">
    <source>
        <dbReference type="Proteomes" id="UP000198906"/>
    </source>
</evidence>
<feature type="domain" description="DUF8213" evidence="2">
    <location>
        <begin position="253"/>
        <end position="312"/>
    </location>
</feature>
<keyword evidence="4" id="KW-1185">Reference proteome</keyword>
<dbReference type="AlphaFoldDB" id="A0A1C6RRQ3"/>
<proteinExistence type="predicted"/>
<dbReference type="EMBL" id="FMHU01000001">
    <property type="protein sequence ID" value="SCL19709.1"/>
    <property type="molecule type" value="Genomic_DNA"/>
</dbReference>
<dbReference type="InterPro" id="IPR058526">
    <property type="entry name" value="DUF8213"/>
</dbReference>
<dbReference type="STRING" id="47866.GA0074694_2786"/>
<evidence type="ECO:0000256" key="1">
    <source>
        <dbReference type="SAM" id="SignalP"/>
    </source>
</evidence>
<organism evidence="3 4">
    <name type="scientific">Micromonospora inyonensis</name>
    <dbReference type="NCBI Taxonomy" id="47866"/>
    <lineage>
        <taxon>Bacteria</taxon>
        <taxon>Bacillati</taxon>
        <taxon>Actinomycetota</taxon>
        <taxon>Actinomycetes</taxon>
        <taxon>Micromonosporales</taxon>
        <taxon>Micromonosporaceae</taxon>
        <taxon>Micromonospora</taxon>
    </lineage>
</organism>
<keyword evidence="1" id="KW-0732">Signal</keyword>
<feature type="chain" id="PRO_5038419318" description="DUF8213 domain-containing protein" evidence="1">
    <location>
        <begin position="35"/>
        <end position="316"/>
    </location>
</feature>
<dbReference type="Proteomes" id="UP000198906">
    <property type="component" value="Unassembled WGS sequence"/>
</dbReference>
<evidence type="ECO:0000313" key="3">
    <source>
        <dbReference type="EMBL" id="SCL19709.1"/>
    </source>
</evidence>
<protein>
    <recommendedName>
        <fullName evidence="2">DUF8213 domain-containing protein</fullName>
    </recommendedName>
</protein>
<gene>
    <name evidence="3" type="ORF">GA0074694_2786</name>
</gene>
<dbReference type="Pfam" id="PF26641">
    <property type="entry name" value="DUF8213"/>
    <property type="match status" value="1"/>
</dbReference>
<sequence length="316" mass="33409">MGECMKRRISSPLRLSKILVVGAALLLVTPPVTSAASAAPVAEPLASNDFRITASSASHDTGTFARSATVIEFAASAESAVSTEVTLSVGGKKFTASKDIASGSAQWSGEGAALQPDENLALDAFAKALESEWVEPASATKAPISLHRDLTIRLAMLLAEAPPGTRIGTQAVPRPAERYGDRKLPEGAAKVESCLKEGLFATVKDSAERRAVIAACQESNEDGIWYTGCNVNELVLHDADSHCFLGETVYVGPASYDCMGKCGGGCFIITGYTYDCADHDRCGRVHGGSTDPWDSECGDEYWEADDDFLWSTNQCG</sequence>
<reference evidence="4" key="1">
    <citation type="submission" date="2016-06" db="EMBL/GenBank/DDBJ databases">
        <authorList>
            <person name="Varghese N."/>
        </authorList>
    </citation>
    <scope>NUCLEOTIDE SEQUENCE [LARGE SCALE GENOMIC DNA]</scope>
    <source>
        <strain evidence="4">DSM 46123</strain>
    </source>
</reference>
<name>A0A1C6RRQ3_9ACTN</name>